<keyword evidence="2" id="KW-0863">Zinc-finger</keyword>
<protein>
    <submittedName>
        <fullName evidence="5">SFRICE_016431</fullName>
    </submittedName>
</protein>
<feature type="domain" description="FLYWCH-type" evidence="4">
    <location>
        <begin position="134"/>
        <end position="182"/>
    </location>
</feature>
<organism evidence="5">
    <name type="scientific">Spodoptera frugiperda</name>
    <name type="common">Fall armyworm</name>
    <dbReference type="NCBI Taxonomy" id="7108"/>
    <lineage>
        <taxon>Eukaryota</taxon>
        <taxon>Metazoa</taxon>
        <taxon>Ecdysozoa</taxon>
        <taxon>Arthropoda</taxon>
        <taxon>Hexapoda</taxon>
        <taxon>Insecta</taxon>
        <taxon>Pterygota</taxon>
        <taxon>Neoptera</taxon>
        <taxon>Endopterygota</taxon>
        <taxon>Lepidoptera</taxon>
        <taxon>Glossata</taxon>
        <taxon>Ditrysia</taxon>
        <taxon>Noctuoidea</taxon>
        <taxon>Noctuidae</taxon>
        <taxon>Amphipyrinae</taxon>
        <taxon>Spodoptera</taxon>
    </lineage>
</organism>
<dbReference type="EMBL" id="ODYU01000134">
    <property type="protein sequence ID" value="SOQ34400.1"/>
    <property type="molecule type" value="Genomic_DNA"/>
</dbReference>
<evidence type="ECO:0000256" key="1">
    <source>
        <dbReference type="ARBA" id="ARBA00022723"/>
    </source>
</evidence>
<proteinExistence type="predicted"/>
<evidence type="ECO:0000256" key="2">
    <source>
        <dbReference type="ARBA" id="ARBA00022771"/>
    </source>
</evidence>
<dbReference type="Pfam" id="PF04500">
    <property type="entry name" value="FLYWCH"/>
    <property type="match status" value="3"/>
</dbReference>
<feature type="domain" description="FLYWCH-type" evidence="4">
    <location>
        <begin position="71"/>
        <end position="130"/>
    </location>
</feature>
<reference evidence="5" key="1">
    <citation type="submission" date="2016-07" db="EMBL/GenBank/DDBJ databases">
        <authorList>
            <person name="Bretaudeau A."/>
        </authorList>
    </citation>
    <scope>NUCLEOTIDE SEQUENCE</scope>
    <source>
        <strain evidence="5">Rice</strain>
        <tissue evidence="5">Whole body</tissue>
    </source>
</reference>
<gene>
    <name evidence="5" type="ORF">SFRICE_016431</name>
</gene>
<sequence>MLAVKPVFLESKRGRHIISIGGYRFCRQTTNGAKTRWFCSTAHHKGCRAAIYTIDDIIVKINNEHNHNPVYSISKRGGHLISVGGYRFCRQRSSGLKTRWSCSTDNSKGCRAAIFTVDNTIVKINNIHNHNAVFSISKKGTHLIRVGGYSFGRQQSNGVKTRWRCSTGHKGCRAAIYTIDDTIMQYIFRNLTEAIVALQLEVIISVANNPMVLKLDGVAARTTLKDAKLPFLLSIIL</sequence>
<evidence type="ECO:0000256" key="3">
    <source>
        <dbReference type="ARBA" id="ARBA00022833"/>
    </source>
</evidence>
<dbReference type="Gene3D" id="2.20.25.240">
    <property type="match status" value="3"/>
</dbReference>
<dbReference type="InterPro" id="IPR007588">
    <property type="entry name" value="Znf_FLYWCH"/>
</dbReference>
<name>A0A2H1V0M4_SPOFR</name>
<dbReference type="GO" id="GO:0008270">
    <property type="term" value="F:zinc ion binding"/>
    <property type="evidence" value="ECO:0007669"/>
    <property type="project" value="UniProtKB-KW"/>
</dbReference>
<keyword evidence="1" id="KW-0479">Metal-binding</keyword>
<dbReference type="AlphaFoldDB" id="A0A2H1V0M4"/>
<accession>A0A2H1V0M4</accession>
<feature type="domain" description="FLYWCH-type" evidence="4">
    <location>
        <begin position="8"/>
        <end position="67"/>
    </location>
</feature>
<keyword evidence="3" id="KW-0862">Zinc</keyword>
<evidence type="ECO:0000259" key="4">
    <source>
        <dbReference type="Pfam" id="PF04500"/>
    </source>
</evidence>
<evidence type="ECO:0000313" key="5">
    <source>
        <dbReference type="EMBL" id="SOQ34400.1"/>
    </source>
</evidence>